<dbReference type="AlphaFoldDB" id="A0AAD5SNY0"/>
<dbReference type="GO" id="GO:0005634">
    <property type="term" value="C:nucleus"/>
    <property type="evidence" value="ECO:0007669"/>
    <property type="project" value="TreeGrafter"/>
</dbReference>
<dbReference type="SUPFAM" id="SSF90209">
    <property type="entry name" value="Ran binding protein zinc finger-like"/>
    <property type="match status" value="1"/>
</dbReference>
<dbReference type="SMART" id="SM00547">
    <property type="entry name" value="ZnF_RBZ"/>
    <property type="match status" value="2"/>
</dbReference>
<dbReference type="GO" id="GO:0006281">
    <property type="term" value="P:DNA repair"/>
    <property type="evidence" value="ECO:0007669"/>
    <property type="project" value="TreeGrafter"/>
</dbReference>
<evidence type="ECO:0000256" key="1">
    <source>
        <dbReference type="ARBA" id="ARBA00022723"/>
    </source>
</evidence>
<dbReference type="PANTHER" id="PTHR46622:SF1">
    <property type="entry name" value="DNA-DEPENDENT METALLOPROTEASE WSS1"/>
    <property type="match status" value="1"/>
</dbReference>
<keyword evidence="9" id="KW-1185">Reference proteome</keyword>
<sequence>MAFSEFIGEVRALQRRPKNDEALQLLKCIASIVKPIMKKRNWKVVTLSEFFPNNPNLLGLNVNRGREIKIRLRPHSDESRFLHFESLVGTMLHEYVLPPSRIRKPAPTDPHFTRLTHIIHGPHDAKFYSLLDTLTKEYDSNLAAGYRGEGFEGPGSRVGQNHSHYLPPHLARAAAVSAAEKRRKTNELMTPSGGRKLGGAADSRVLERVLRPGELAAVAAERRAARDKIWCGSGEEVEGGGGSAAGVLGVDVGKDGVVVVSGKSKPSVAAPTGKVDSKAIPVVIDAGGIASGGHLRTPHNNTSHANSSSDTRKRKFSSCSDHTWTCPSCTLINAPFALQCDCCWTERPHNQSPEVDIDLTLEDAGPSRSGSPQNPSDLNRRQSDADEVWMCPQCTLMNDAKFRMCSVCEYLRPV</sequence>
<feature type="region of interest" description="Disordered" evidence="5">
    <location>
        <begin position="291"/>
        <end position="313"/>
    </location>
</feature>
<evidence type="ECO:0000256" key="4">
    <source>
        <dbReference type="PROSITE-ProRule" id="PRU00322"/>
    </source>
</evidence>
<dbReference type="PROSITE" id="PS51397">
    <property type="entry name" value="WLM"/>
    <property type="match status" value="1"/>
</dbReference>
<keyword evidence="1" id="KW-0479">Metal-binding</keyword>
<dbReference type="PROSITE" id="PS50199">
    <property type="entry name" value="ZF_RANBP2_2"/>
    <property type="match status" value="2"/>
</dbReference>
<feature type="compositionally biased region" description="Polar residues" evidence="5">
    <location>
        <begin position="298"/>
        <end position="309"/>
    </location>
</feature>
<feature type="domain" description="RanBP2-type" evidence="6">
    <location>
        <begin position="385"/>
        <end position="414"/>
    </location>
</feature>
<dbReference type="Pfam" id="PF00641">
    <property type="entry name" value="Zn_ribbon_RanBP"/>
    <property type="match status" value="1"/>
</dbReference>
<dbReference type="PROSITE" id="PS01358">
    <property type="entry name" value="ZF_RANBP2_1"/>
    <property type="match status" value="2"/>
</dbReference>
<evidence type="ECO:0000313" key="8">
    <source>
        <dbReference type="EMBL" id="KAJ3055170.1"/>
    </source>
</evidence>
<feature type="domain" description="RanBP2-type" evidence="6">
    <location>
        <begin position="320"/>
        <end position="349"/>
    </location>
</feature>
<dbReference type="InterPro" id="IPR013536">
    <property type="entry name" value="WLM_dom"/>
</dbReference>
<keyword evidence="3" id="KW-0862">Zinc</keyword>
<gene>
    <name evidence="8" type="ORF">HK097_011324</name>
</gene>
<dbReference type="InterPro" id="IPR036443">
    <property type="entry name" value="Znf_RanBP2_sf"/>
</dbReference>
<accession>A0AAD5SNY0</accession>
<dbReference type="EMBL" id="JADGJD010000092">
    <property type="protein sequence ID" value="KAJ3055170.1"/>
    <property type="molecule type" value="Genomic_DNA"/>
</dbReference>
<dbReference type="PANTHER" id="PTHR46622">
    <property type="entry name" value="DNA-DEPENDENT METALLOPROTEASE WSS1"/>
    <property type="match status" value="1"/>
</dbReference>
<feature type="domain" description="WLM" evidence="7">
    <location>
        <begin position="1"/>
        <end position="225"/>
    </location>
</feature>
<dbReference type="GO" id="GO:0008237">
    <property type="term" value="F:metallopeptidase activity"/>
    <property type="evidence" value="ECO:0007669"/>
    <property type="project" value="TreeGrafter"/>
</dbReference>
<evidence type="ECO:0000259" key="6">
    <source>
        <dbReference type="PROSITE" id="PS50199"/>
    </source>
</evidence>
<evidence type="ECO:0000259" key="7">
    <source>
        <dbReference type="PROSITE" id="PS51397"/>
    </source>
</evidence>
<dbReference type="Pfam" id="PF08325">
    <property type="entry name" value="WLM"/>
    <property type="match status" value="2"/>
</dbReference>
<dbReference type="InterPro" id="IPR053000">
    <property type="entry name" value="WSS1-like_metalloprotease"/>
</dbReference>
<proteinExistence type="predicted"/>
<reference evidence="8" key="1">
    <citation type="submission" date="2020-05" db="EMBL/GenBank/DDBJ databases">
        <title>Phylogenomic resolution of chytrid fungi.</title>
        <authorList>
            <person name="Stajich J.E."/>
            <person name="Amses K."/>
            <person name="Simmons R."/>
            <person name="Seto K."/>
            <person name="Myers J."/>
            <person name="Bonds A."/>
            <person name="Quandt C.A."/>
            <person name="Barry K."/>
            <person name="Liu P."/>
            <person name="Grigoriev I."/>
            <person name="Longcore J.E."/>
            <person name="James T.Y."/>
        </authorList>
    </citation>
    <scope>NUCLEOTIDE SEQUENCE</scope>
    <source>
        <strain evidence="8">JEL0318</strain>
    </source>
</reference>
<dbReference type="InterPro" id="IPR001876">
    <property type="entry name" value="Znf_RanBP2"/>
</dbReference>
<keyword evidence="2 4" id="KW-0863">Zinc-finger</keyword>
<feature type="compositionally biased region" description="Polar residues" evidence="5">
    <location>
        <begin position="368"/>
        <end position="377"/>
    </location>
</feature>
<dbReference type="Proteomes" id="UP001212841">
    <property type="component" value="Unassembled WGS sequence"/>
</dbReference>
<name>A0AAD5SNY0_9FUNG</name>
<evidence type="ECO:0000256" key="5">
    <source>
        <dbReference type="SAM" id="MobiDB-lite"/>
    </source>
</evidence>
<feature type="region of interest" description="Disordered" evidence="5">
    <location>
        <begin position="362"/>
        <end position="381"/>
    </location>
</feature>
<evidence type="ECO:0000313" key="9">
    <source>
        <dbReference type="Proteomes" id="UP001212841"/>
    </source>
</evidence>
<organism evidence="8 9">
    <name type="scientific">Rhizophlyctis rosea</name>
    <dbReference type="NCBI Taxonomy" id="64517"/>
    <lineage>
        <taxon>Eukaryota</taxon>
        <taxon>Fungi</taxon>
        <taxon>Fungi incertae sedis</taxon>
        <taxon>Chytridiomycota</taxon>
        <taxon>Chytridiomycota incertae sedis</taxon>
        <taxon>Chytridiomycetes</taxon>
        <taxon>Rhizophlyctidales</taxon>
        <taxon>Rhizophlyctidaceae</taxon>
        <taxon>Rhizophlyctis</taxon>
    </lineage>
</organism>
<protein>
    <recommendedName>
        <fullName evidence="10">RanBP2-type domain-containing protein</fullName>
    </recommendedName>
</protein>
<comment type="caution">
    <text evidence="8">The sequence shown here is derived from an EMBL/GenBank/DDBJ whole genome shotgun (WGS) entry which is preliminary data.</text>
</comment>
<evidence type="ECO:0000256" key="3">
    <source>
        <dbReference type="ARBA" id="ARBA00022833"/>
    </source>
</evidence>
<evidence type="ECO:0000256" key="2">
    <source>
        <dbReference type="ARBA" id="ARBA00022771"/>
    </source>
</evidence>
<dbReference type="Gene3D" id="2.30.30.380">
    <property type="entry name" value="Zn-finger domain of Sec23/24"/>
    <property type="match status" value="2"/>
</dbReference>
<evidence type="ECO:0008006" key="10">
    <source>
        <dbReference type="Google" id="ProtNLM"/>
    </source>
</evidence>
<dbReference type="GO" id="GO:0008270">
    <property type="term" value="F:zinc ion binding"/>
    <property type="evidence" value="ECO:0007669"/>
    <property type="project" value="UniProtKB-KW"/>
</dbReference>